<dbReference type="EMBL" id="CATNWA010018239">
    <property type="protein sequence ID" value="CAI9606158.1"/>
    <property type="molecule type" value="Genomic_DNA"/>
</dbReference>
<accession>A0ABN9GC32</accession>
<evidence type="ECO:0000313" key="3">
    <source>
        <dbReference type="Proteomes" id="UP001162483"/>
    </source>
</evidence>
<evidence type="ECO:0000313" key="2">
    <source>
        <dbReference type="EMBL" id="CAI9606158.1"/>
    </source>
</evidence>
<keyword evidence="1" id="KW-0732">Signal</keyword>
<evidence type="ECO:0000256" key="1">
    <source>
        <dbReference type="SAM" id="SignalP"/>
    </source>
</evidence>
<name>A0ABN9GC32_9NEOB</name>
<sequence length="57" mass="6157">MCAVCVLLCQHIALYCSALHSNTKQCAGADRREICIVYIQTSPLSVIFGDCQVPVGN</sequence>
<reference evidence="2" key="1">
    <citation type="submission" date="2023-05" db="EMBL/GenBank/DDBJ databases">
        <authorList>
            <person name="Stuckert A."/>
        </authorList>
    </citation>
    <scope>NUCLEOTIDE SEQUENCE</scope>
</reference>
<feature type="signal peptide" evidence="1">
    <location>
        <begin position="1"/>
        <end position="18"/>
    </location>
</feature>
<organism evidence="2 3">
    <name type="scientific">Staurois parvus</name>
    <dbReference type="NCBI Taxonomy" id="386267"/>
    <lineage>
        <taxon>Eukaryota</taxon>
        <taxon>Metazoa</taxon>
        <taxon>Chordata</taxon>
        <taxon>Craniata</taxon>
        <taxon>Vertebrata</taxon>
        <taxon>Euteleostomi</taxon>
        <taxon>Amphibia</taxon>
        <taxon>Batrachia</taxon>
        <taxon>Anura</taxon>
        <taxon>Neobatrachia</taxon>
        <taxon>Ranoidea</taxon>
        <taxon>Ranidae</taxon>
        <taxon>Staurois</taxon>
    </lineage>
</organism>
<dbReference type="Proteomes" id="UP001162483">
    <property type="component" value="Unassembled WGS sequence"/>
</dbReference>
<feature type="non-terminal residue" evidence="2">
    <location>
        <position position="57"/>
    </location>
</feature>
<gene>
    <name evidence="2" type="ORF">SPARVUS_LOCUS13733018</name>
</gene>
<comment type="caution">
    <text evidence="2">The sequence shown here is derived from an EMBL/GenBank/DDBJ whole genome shotgun (WGS) entry which is preliminary data.</text>
</comment>
<feature type="chain" id="PRO_5045036903" description="Secreted protein" evidence="1">
    <location>
        <begin position="19"/>
        <end position="57"/>
    </location>
</feature>
<keyword evidence="3" id="KW-1185">Reference proteome</keyword>
<evidence type="ECO:0008006" key="4">
    <source>
        <dbReference type="Google" id="ProtNLM"/>
    </source>
</evidence>
<proteinExistence type="predicted"/>
<protein>
    <recommendedName>
        <fullName evidence="4">Secreted protein</fullName>
    </recommendedName>
</protein>